<organism evidence="2 3">
    <name type="scientific">Fasciolopsis buskii</name>
    <dbReference type="NCBI Taxonomy" id="27845"/>
    <lineage>
        <taxon>Eukaryota</taxon>
        <taxon>Metazoa</taxon>
        <taxon>Spiralia</taxon>
        <taxon>Lophotrochozoa</taxon>
        <taxon>Platyhelminthes</taxon>
        <taxon>Trematoda</taxon>
        <taxon>Digenea</taxon>
        <taxon>Plagiorchiida</taxon>
        <taxon>Echinostomata</taxon>
        <taxon>Echinostomatoidea</taxon>
        <taxon>Fasciolidae</taxon>
        <taxon>Fasciolopsis</taxon>
    </lineage>
</organism>
<keyword evidence="1" id="KW-0812">Transmembrane</keyword>
<evidence type="ECO:0000313" key="3">
    <source>
        <dbReference type="Proteomes" id="UP000728185"/>
    </source>
</evidence>
<keyword evidence="1" id="KW-1133">Transmembrane helix</keyword>
<feature type="transmembrane region" description="Helical" evidence="1">
    <location>
        <begin position="12"/>
        <end position="29"/>
    </location>
</feature>
<dbReference type="EMBL" id="LUCM01005853">
    <property type="protein sequence ID" value="KAA0192170.1"/>
    <property type="molecule type" value="Genomic_DNA"/>
</dbReference>
<reference evidence="2" key="1">
    <citation type="submission" date="2019-05" db="EMBL/GenBank/DDBJ databases">
        <title>Annotation for the trematode Fasciolopsis buski.</title>
        <authorList>
            <person name="Choi Y.-J."/>
        </authorList>
    </citation>
    <scope>NUCLEOTIDE SEQUENCE</scope>
    <source>
        <strain evidence="2">HT</strain>
        <tissue evidence="2">Whole worm</tissue>
    </source>
</reference>
<keyword evidence="3" id="KW-1185">Reference proteome</keyword>
<comment type="caution">
    <text evidence="2">The sequence shown here is derived from an EMBL/GenBank/DDBJ whole genome shotgun (WGS) entry which is preliminary data.</text>
</comment>
<evidence type="ECO:0000313" key="2">
    <source>
        <dbReference type="EMBL" id="KAA0192170.1"/>
    </source>
</evidence>
<protein>
    <submittedName>
        <fullName evidence="2">Uncharacterized protein</fullName>
    </submittedName>
</protein>
<sequence>MFYVCYKRFRILSCLLFLFVLYGLLWFGVC</sequence>
<name>A0A8E0RZD6_9TREM</name>
<accession>A0A8E0RZD6</accession>
<keyword evidence="1" id="KW-0472">Membrane</keyword>
<dbReference type="Proteomes" id="UP000728185">
    <property type="component" value="Unassembled WGS sequence"/>
</dbReference>
<dbReference type="AlphaFoldDB" id="A0A8E0RZD6"/>
<evidence type="ECO:0000256" key="1">
    <source>
        <dbReference type="SAM" id="Phobius"/>
    </source>
</evidence>
<gene>
    <name evidence="2" type="ORF">FBUS_06574</name>
</gene>
<proteinExistence type="predicted"/>